<evidence type="ECO:0000313" key="2">
    <source>
        <dbReference type="EMBL" id="KAL3634482.1"/>
    </source>
</evidence>
<sequence>MGNQNTSGIAEEEKAVNKAPEKPQVSDQEEANEITDYQEKAAEADSQESEEADHREKPVENEEHKGSAANLQIDHVEPKESNFDENIMSELNNETHDQPCTLKEEKQMSESNSKPKSTTAIDIVSESQEDQYTLANEIVNEIVETLLVGSNENISTISLQNLCVAENEEQNECSYLAEEKQTTNELGNLDKTSFVEQTQPIDQETNQFATLDQSDHSNPMAENDQEDDNSSSCETIHETSHDIEKYIVTTEIEQGAEIEQNSNDENAIILENIENLIIEPISTYKGGEVELKKSPSFDFGLPFNARPGESDQTPLLYNGTATRSFSSMRYQNRSVQTEQYEAVEIEEKTIRMERSNSESSLRANLSLNLQNRIKNDNIVAKAKQADNGSPSREDCDVVSPPKESGKQKPSSPLILKS</sequence>
<gene>
    <name evidence="2" type="ORF">CASFOL_021536</name>
</gene>
<comment type="caution">
    <text evidence="2">The sequence shown here is derived from an EMBL/GenBank/DDBJ whole genome shotgun (WGS) entry which is preliminary data.</text>
</comment>
<feature type="compositionally biased region" description="Basic and acidic residues" evidence="1">
    <location>
        <begin position="93"/>
        <end position="108"/>
    </location>
</feature>
<accession>A0ABD3CXQ5</accession>
<dbReference type="EMBL" id="JAVIJP010000028">
    <property type="protein sequence ID" value="KAL3634482.1"/>
    <property type="molecule type" value="Genomic_DNA"/>
</dbReference>
<evidence type="ECO:0000256" key="1">
    <source>
        <dbReference type="SAM" id="MobiDB-lite"/>
    </source>
</evidence>
<feature type="region of interest" description="Disordered" evidence="1">
    <location>
        <begin position="1"/>
        <end position="123"/>
    </location>
</feature>
<dbReference type="Proteomes" id="UP001632038">
    <property type="component" value="Unassembled WGS sequence"/>
</dbReference>
<feature type="compositionally biased region" description="Basic and acidic residues" evidence="1">
    <location>
        <begin position="52"/>
        <end position="66"/>
    </location>
</feature>
<reference evidence="3" key="1">
    <citation type="journal article" date="2024" name="IScience">
        <title>Strigolactones Initiate the Formation of Haustorium-like Structures in Castilleja.</title>
        <authorList>
            <person name="Buerger M."/>
            <person name="Peterson D."/>
            <person name="Chory J."/>
        </authorList>
    </citation>
    <scope>NUCLEOTIDE SEQUENCE [LARGE SCALE GENOMIC DNA]</scope>
</reference>
<organism evidence="2 3">
    <name type="scientific">Castilleja foliolosa</name>
    <dbReference type="NCBI Taxonomy" id="1961234"/>
    <lineage>
        <taxon>Eukaryota</taxon>
        <taxon>Viridiplantae</taxon>
        <taxon>Streptophyta</taxon>
        <taxon>Embryophyta</taxon>
        <taxon>Tracheophyta</taxon>
        <taxon>Spermatophyta</taxon>
        <taxon>Magnoliopsida</taxon>
        <taxon>eudicotyledons</taxon>
        <taxon>Gunneridae</taxon>
        <taxon>Pentapetalae</taxon>
        <taxon>asterids</taxon>
        <taxon>lamiids</taxon>
        <taxon>Lamiales</taxon>
        <taxon>Orobanchaceae</taxon>
        <taxon>Pedicularideae</taxon>
        <taxon>Castillejinae</taxon>
        <taxon>Castilleja</taxon>
    </lineage>
</organism>
<feature type="region of interest" description="Disordered" evidence="1">
    <location>
        <begin position="381"/>
        <end position="417"/>
    </location>
</feature>
<feature type="compositionally biased region" description="Polar residues" evidence="1">
    <location>
        <begin position="109"/>
        <end position="120"/>
    </location>
</feature>
<protein>
    <submittedName>
        <fullName evidence="2">Uncharacterized protein</fullName>
    </submittedName>
</protein>
<name>A0ABD3CXQ5_9LAMI</name>
<feature type="compositionally biased region" description="Basic and acidic residues" evidence="1">
    <location>
        <begin position="11"/>
        <end position="21"/>
    </location>
</feature>
<evidence type="ECO:0000313" key="3">
    <source>
        <dbReference type="Proteomes" id="UP001632038"/>
    </source>
</evidence>
<feature type="region of interest" description="Disordered" evidence="1">
    <location>
        <begin position="213"/>
        <end position="235"/>
    </location>
</feature>
<keyword evidence="3" id="KW-1185">Reference proteome</keyword>
<proteinExistence type="predicted"/>
<dbReference type="AlphaFoldDB" id="A0ABD3CXQ5"/>